<accession>A0A0D3AH01</accession>
<dbReference type="GO" id="GO:0042254">
    <property type="term" value="P:ribosome biogenesis"/>
    <property type="evidence" value="ECO:0007669"/>
    <property type="project" value="UniProtKB-UniRule"/>
</dbReference>
<dbReference type="PROSITE" id="PS51883">
    <property type="entry name" value="OBG"/>
    <property type="match status" value="1"/>
</dbReference>
<reference evidence="2" key="2">
    <citation type="submission" date="2015-06" db="UniProtKB">
        <authorList>
            <consortium name="EnsemblPlants"/>
        </authorList>
    </citation>
    <scope>IDENTIFICATION</scope>
</reference>
<dbReference type="HOGENOM" id="CLU_3227407_0_0_1"/>
<organism evidence="2 3">
    <name type="scientific">Brassica oleracea var. oleracea</name>
    <dbReference type="NCBI Taxonomy" id="109376"/>
    <lineage>
        <taxon>Eukaryota</taxon>
        <taxon>Viridiplantae</taxon>
        <taxon>Streptophyta</taxon>
        <taxon>Embryophyta</taxon>
        <taxon>Tracheophyta</taxon>
        <taxon>Spermatophyta</taxon>
        <taxon>Magnoliopsida</taxon>
        <taxon>eudicotyledons</taxon>
        <taxon>Gunneridae</taxon>
        <taxon>Pentapetalae</taxon>
        <taxon>rosids</taxon>
        <taxon>malvids</taxon>
        <taxon>Brassicales</taxon>
        <taxon>Brassicaceae</taxon>
        <taxon>Brassiceae</taxon>
        <taxon>Brassica</taxon>
    </lineage>
</organism>
<keyword evidence="3" id="KW-1185">Reference proteome</keyword>
<evidence type="ECO:0000259" key="1">
    <source>
        <dbReference type="PROSITE" id="PS51883"/>
    </source>
</evidence>
<dbReference type="EnsemblPlants" id="Bo26017s010.1">
    <property type="protein sequence ID" value="Bo26017s010.1"/>
    <property type="gene ID" value="Bo26017s010"/>
</dbReference>
<feature type="domain" description="Obg" evidence="1">
    <location>
        <begin position="1"/>
        <end position="44"/>
    </location>
</feature>
<dbReference type="AlphaFoldDB" id="A0A0D3AH01"/>
<dbReference type="Proteomes" id="UP000032141">
    <property type="component" value="Unassembled WGS sequence"/>
</dbReference>
<dbReference type="Gramene" id="Bo26017s010.1">
    <property type="protein sequence ID" value="Bo26017s010.1"/>
    <property type="gene ID" value="Bo26017s010"/>
</dbReference>
<protein>
    <recommendedName>
        <fullName evidence="1">Obg domain-containing protein</fullName>
    </recommendedName>
</protein>
<name>A0A0D3AH01_BRAOL</name>
<evidence type="ECO:0000313" key="3">
    <source>
        <dbReference type="Proteomes" id="UP000032141"/>
    </source>
</evidence>
<proteinExistence type="predicted"/>
<evidence type="ECO:0000313" key="2">
    <source>
        <dbReference type="EnsemblPlants" id="Bo26017s010.1"/>
    </source>
</evidence>
<dbReference type="STRING" id="109376.A0A0D3AH01"/>
<dbReference type="InterPro" id="IPR006169">
    <property type="entry name" value="GTP1_OBG_dom"/>
</dbReference>
<sequence>MHVDMEKETDFDEDDEEGQVRYNVAELTEEGQSIIIARGGEGGL</sequence>
<reference evidence="2" key="1">
    <citation type="journal article" date="2014" name="Genome Biol.">
        <title>Transcriptome and methylome profiling reveals relics of genome dominance in the mesopolyploid Brassica oleracea.</title>
        <authorList>
            <person name="Parkin I.A."/>
            <person name="Koh C."/>
            <person name="Tang H."/>
            <person name="Robinson S.J."/>
            <person name="Kagale S."/>
            <person name="Clarke W.E."/>
            <person name="Town C.D."/>
            <person name="Nixon J."/>
            <person name="Krishnakumar V."/>
            <person name="Bidwell S.L."/>
            <person name="Denoeud F."/>
            <person name="Belcram H."/>
            <person name="Links M.G."/>
            <person name="Just J."/>
            <person name="Clarke C."/>
            <person name="Bender T."/>
            <person name="Huebert T."/>
            <person name="Mason A.S."/>
            <person name="Pires J.C."/>
            <person name="Barker G."/>
            <person name="Moore J."/>
            <person name="Walley P.G."/>
            <person name="Manoli S."/>
            <person name="Batley J."/>
            <person name="Edwards D."/>
            <person name="Nelson M.N."/>
            <person name="Wang X."/>
            <person name="Paterson A.H."/>
            <person name="King G."/>
            <person name="Bancroft I."/>
            <person name="Chalhoub B."/>
            <person name="Sharpe A.G."/>
        </authorList>
    </citation>
    <scope>NUCLEOTIDE SEQUENCE [LARGE SCALE GENOMIC DNA]</scope>
    <source>
        <strain evidence="2">cv. TO1000</strain>
    </source>
</reference>
<dbReference type="Gene3D" id="2.70.210.12">
    <property type="entry name" value="GTP1/OBG domain"/>
    <property type="match status" value="1"/>
</dbReference>
<dbReference type="InterPro" id="IPR036726">
    <property type="entry name" value="GTP1_OBG_dom_sf"/>
</dbReference>